<keyword evidence="2" id="KW-1185">Reference proteome</keyword>
<dbReference type="EMBL" id="BSDI01000019">
    <property type="protein sequence ID" value="GLH98987.1"/>
    <property type="molecule type" value="Genomic_DNA"/>
</dbReference>
<reference evidence="1" key="1">
    <citation type="submission" date="2022-12" db="EMBL/GenBank/DDBJ databases">
        <title>New Phytohabitans aurantiacus sp. RD004123 nov., an actinomycete isolated from soil.</title>
        <authorList>
            <person name="Triningsih D.W."/>
            <person name="Harunari E."/>
            <person name="Igarashi Y."/>
        </authorList>
    </citation>
    <scope>NUCLEOTIDE SEQUENCE</scope>
    <source>
        <strain evidence="1">RD004123</strain>
    </source>
</reference>
<accession>A0ABQ5QXJ5</accession>
<evidence type="ECO:0000313" key="1">
    <source>
        <dbReference type="EMBL" id="GLH98987.1"/>
    </source>
</evidence>
<name>A0ABQ5QXJ5_9ACTN</name>
<dbReference type="Proteomes" id="UP001144280">
    <property type="component" value="Unassembled WGS sequence"/>
</dbReference>
<sequence length="69" mass="7340">MAGLGLVGVGVGIKGGRGARPPLHKVKVIVVKAATGHDGVSWFEAKVGMRRRETMATITRPPFTRSEDK</sequence>
<organism evidence="1 2">
    <name type="scientific">Phytohabitans aurantiacus</name>
    <dbReference type="NCBI Taxonomy" id="3016789"/>
    <lineage>
        <taxon>Bacteria</taxon>
        <taxon>Bacillati</taxon>
        <taxon>Actinomycetota</taxon>
        <taxon>Actinomycetes</taxon>
        <taxon>Micromonosporales</taxon>
        <taxon>Micromonosporaceae</taxon>
    </lineage>
</organism>
<comment type="caution">
    <text evidence="1">The sequence shown here is derived from an EMBL/GenBank/DDBJ whole genome shotgun (WGS) entry which is preliminary data.</text>
</comment>
<protein>
    <submittedName>
        <fullName evidence="1">Uncharacterized protein</fullName>
    </submittedName>
</protein>
<proteinExistence type="predicted"/>
<evidence type="ECO:0000313" key="2">
    <source>
        <dbReference type="Proteomes" id="UP001144280"/>
    </source>
</evidence>
<gene>
    <name evidence="1" type="ORF">Pa4123_42620</name>
</gene>